<dbReference type="InterPro" id="IPR056599">
    <property type="entry name" value="AAA_lid_fung"/>
</dbReference>
<feature type="domain" description="AAA+ ATPase" evidence="1">
    <location>
        <begin position="466"/>
        <end position="593"/>
    </location>
</feature>
<dbReference type="AlphaFoldDB" id="A0A5N6VSD4"/>
<dbReference type="InterPro" id="IPR054289">
    <property type="entry name" value="DUF7025"/>
</dbReference>
<dbReference type="Pfam" id="PF00004">
    <property type="entry name" value="AAA"/>
    <property type="match status" value="1"/>
</dbReference>
<dbReference type="Pfam" id="PF22942">
    <property type="entry name" value="DUF7025"/>
    <property type="match status" value="1"/>
</dbReference>
<accession>A0A5N6VSD4</accession>
<evidence type="ECO:0000313" key="3">
    <source>
        <dbReference type="Proteomes" id="UP000325433"/>
    </source>
</evidence>
<dbReference type="Pfam" id="PF23232">
    <property type="entry name" value="AAA_lid_13"/>
    <property type="match status" value="1"/>
</dbReference>
<dbReference type="SUPFAM" id="SSF52540">
    <property type="entry name" value="P-loop containing nucleoside triphosphate hydrolases"/>
    <property type="match status" value="1"/>
</dbReference>
<evidence type="ECO:0000259" key="1">
    <source>
        <dbReference type="SMART" id="SM00382"/>
    </source>
</evidence>
<dbReference type="CDD" id="cd19481">
    <property type="entry name" value="RecA-like_protease"/>
    <property type="match status" value="1"/>
</dbReference>
<gene>
    <name evidence="2" type="ORF">BDV41DRAFT_542993</name>
</gene>
<protein>
    <submittedName>
        <fullName evidence="2">P-loop containing nucleoside triphosphate hydrolase protein</fullName>
    </submittedName>
</protein>
<dbReference type="EMBL" id="ML738346">
    <property type="protein sequence ID" value="KAE8311106.1"/>
    <property type="molecule type" value="Genomic_DNA"/>
</dbReference>
<dbReference type="GO" id="GO:0005524">
    <property type="term" value="F:ATP binding"/>
    <property type="evidence" value="ECO:0007669"/>
    <property type="project" value="InterPro"/>
</dbReference>
<dbReference type="Proteomes" id="UP000325433">
    <property type="component" value="Unassembled WGS sequence"/>
</dbReference>
<name>A0A5N6VSD4_9EURO</name>
<organism evidence="2 3">
    <name type="scientific">Aspergillus transmontanensis</name>
    <dbReference type="NCBI Taxonomy" id="1034304"/>
    <lineage>
        <taxon>Eukaryota</taxon>
        <taxon>Fungi</taxon>
        <taxon>Dikarya</taxon>
        <taxon>Ascomycota</taxon>
        <taxon>Pezizomycotina</taxon>
        <taxon>Eurotiomycetes</taxon>
        <taxon>Eurotiomycetidae</taxon>
        <taxon>Eurotiales</taxon>
        <taxon>Aspergillaceae</taxon>
        <taxon>Aspergillus</taxon>
        <taxon>Aspergillus subgen. Circumdati</taxon>
    </lineage>
</organism>
<keyword evidence="2" id="KW-0378">Hydrolase</keyword>
<sequence length="694" mass="80343">MDLKAIMEHNVHQVKRRRLNSPPTFTPSPWIFTIHTVVCKNSELHLHHPRVQHYLDVPRLFKGDSKASPLRGLKHIDDIDEISKSDDIGVILFKKYSCNEYYSRTERLFDPLQQPKHPPLSNLLPYFYSLKEDGNEAQHWSERVELISSSLKNALHRLTDINLERLENLTNKRNMDELYHYFYFNRKGEPKGISALHNSDQDRVLAFRQFMECTFGHEYDEADRLFSQGDTSWKHLRKLFPPNEVVVTYRDGEPLAYLVQACHQLDNLELSLNCHSWGFDGAFYQEKTQFILKWASTEEERVEIQDLEVHPLKYDDTGVEETLRRRGEKFWQCRQRRFIAYTAPQSTFELRTSNPRYMVDMQMYQQIHVDNNPPVRKYGGPDVTEAISPNDPFLLLLPATIHGFGFHDKKWRTLSVKHLSDIKWNTEAFKHLVLHHTKKDLIEALIFSHNSVIAPTSTDVIEGKGNGLILLLHGGPGTGKTLTAESVAELTERPLYRVTCGDIGTNAEDVEGYLETVFHLGTQWNCVVLLDEADIFLEERSPADLQRNALVSVFLRVLEYYEGILILTSNRIGTFDEAFKSRVQLTLHYPPLDQDGRQRIWNNFINRLDHSGVKAHIDKLKDKVDMLSAHELNGREIRNAIQTATLLAQFRGQTLGPRHLKEVIKVSNEFEQYLTDVHGHSSSEWARAQGTRAD</sequence>
<dbReference type="Gene3D" id="3.40.50.300">
    <property type="entry name" value="P-loop containing nucleotide triphosphate hydrolases"/>
    <property type="match status" value="1"/>
</dbReference>
<proteinExistence type="predicted"/>
<dbReference type="SMART" id="SM00382">
    <property type="entry name" value="AAA"/>
    <property type="match status" value="1"/>
</dbReference>
<dbReference type="GO" id="GO:0016887">
    <property type="term" value="F:ATP hydrolysis activity"/>
    <property type="evidence" value="ECO:0007669"/>
    <property type="project" value="InterPro"/>
</dbReference>
<dbReference type="InterPro" id="IPR003593">
    <property type="entry name" value="AAA+_ATPase"/>
</dbReference>
<reference evidence="3" key="1">
    <citation type="submission" date="2019-04" db="EMBL/GenBank/DDBJ databases">
        <title>Friends and foes A comparative genomics studyof 23 Aspergillus species from section Flavi.</title>
        <authorList>
            <consortium name="DOE Joint Genome Institute"/>
            <person name="Kjaerbolling I."/>
            <person name="Vesth T."/>
            <person name="Frisvad J.C."/>
            <person name="Nybo J.L."/>
            <person name="Theobald S."/>
            <person name="Kildgaard S."/>
            <person name="Isbrandt T."/>
            <person name="Kuo A."/>
            <person name="Sato A."/>
            <person name="Lyhne E.K."/>
            <person name="Kogle M.E."/>
            <person name="Wiebenga A."/>
            <person name="Kun R.S."/>
            <person name="Lubbers R.J."/>
            <person name="Makela M.R."/>
            <person name="Barry K."/>
            <person name="Chovatia M."/>
            <person name="Clum A."/>
            <person name="Daum C."/>
            <person name="Haridas S."/>
            <person name="He G."/>
            <person name="LaButti K."/>
            <person name="Lipzen A."/>
            <person name="Mondo S."/>
            <person name="Riley R."/>
            <person name="Salamov A."/>
            <person name="Simmons B.A."/>
            <person name="Magnuson J.K."/>
            <person name="Henrissat B."/>
            <person name="Mortensen U.H."/>
            <person name="Larsen T.O."/>
            <person name="Devries R.P."/>
            <person name="Grigoriev I.V."/>
            <person name="Machida M."/>
            <person name="Baker S.E."/>
            <person name="Andersen M.R."/>
        </authorList>
    </citation>
    <scope>NUCLEOTIDE SEQUENCE [LARGE SCALE GENOMIC DNA]</scope>
    <source>
        <strain evidence="3">CBS 130015</strain>
    </source>
</reference>
<dbReference type="InterPro" id="IPR027417">
    <property type="entry name" value="P-loop_NTPase"/>
</dbReference>
<keyword evidence="3" id="KW-1185">Reference proteome</keyword>
<evidence type="ECO:0000313" key="2">
    <source>
        <dbReference type="EMBL" id="KAE8311106.1"/>
    </source>
</evidence>
<dbReference type="PANTHER" id="PTHR46411">
    <property type="entry name" value="FAMILY ATPASE, PUTATIVE-RELATED"/>
    <property type="match status" value="1"/>
</dbReference>
<dbReference type="InterPro" id="IPR003959">
    <property type="entry name" value="ATPase_AAA_core"/>
</dbReference>
<dbReference type="PANTHER" id="PTHR46411:SF2">
    <property type="entry name" value="AAA+ ATPASE DOMAIN-CONTAINING PROTEIN"/>
    <property type="match status" value="1"/>
</dbReference>